<dbReference type="AlphaFoldDB" id="A0A1R1S6Y8"/>
<evidence type="ECO:0000256" key="2">
    <source>
        <dbReference type="SAM" id="MobiDB-lite"/>
    </source>
</evidence>
<dbReference type="InterPro" id="IPR050267">
    <property type="entry name" value="Anti-sigma-factor_SerPK"/>
</dbReference>
<dbReference type="STRING" id="67365.GCA_001704635_04778"/>
<dbReference type="InterPro" id="IPR036890">
    <property type="entry name" value="HATPase_C_sf"/>
</dbReference>
<keyword evidence="5" id="KW-1185">Reference proteome</keyword>
<evidence type="ECO:0000313" key="5">
    <source>
        <dbReference type="Proteomes" id="UP000186168"/>
    </source>
</evidence>
<feature type="compositionally biased region" description="Basic and acidic residues" evidence="2">
    <location>
        <begin position="103"/>
        <end position="112"/>
    </location>
</feature>
<protein>
    <submittedName>
        <fullName evidence="4">Regulatory protein</fullName>
    </submittedName>
</protein>
<dbReference type="GO" id="GO:0004674">
    <property type="term" value="F:protein serine/threonine kinase activity"/>
    <property type="evidence" value="ECO:0007669"/>
    <property type="project" value="UniProtKB-KW"/>
</dbReference>
<feature type="region of interest" description="Disordered" evidence="2">
    <location>
        <begin position="85"/>
        <end position="112"/>
    </location>
</feature>
<dbReference type="CDD" id="cd16936">
    <property type="entry name" value="HATPase_RsbW-like"/>
    <property type="match status" value="1"/>
</dbReference>
<dbReference type="Proteomes" id="UP000186168">
    <property type="component" value="Unassembled WGS sequence"/>
</dbReference>
<dbReference type="SUPFAM" id="SSF55874">
    <property type="entry name" value="ATPase domain of HSP90 chaperone/DNA topoisomerase II/histidine kinase"/>
    <property type="match status" value="1"/>
</dbReference>
<keyword evidence="1" id="KW-0723">Serine/threonine-protein kinase</keyword>
<feature type="domain" description="Histidine kinase/HSP90-like ATPase" evidence="3">
    <location>
        <begin position="27"/>
        <end position="144"/>
    </location>
</feature>
<organism evidence="4 5">
    <name type="scientific">Streptomyces sparsogenes DSM 40356</name>
    <dbReference type="NCBI Taxonomy" id="1331668"/>
    <lineage>
        <taxon>Bacteria</taxon>
        <taxon>Bacillati</taxon>
        <taxon>Actinomycetota</taxon>
        <taxon>Actinomycetes</taxon>
        <taxon>Kitasatosporales</taxon>
        <taxon>Streptomycetaceae</taxon>
        <taxon>Streptomyces</taxon>
    </lineage>
</organism>
<proteinExistence type="predicted"/>
<dbReference type="Pfam" id="PF13581">
    <property type="entry name" value="HATPase_c_2"/>
    <property type="match status" value="1"/>
</dbReference>
<dbReference type="InterPro" id="IPR003594">
    <property type="entry name" value="HATPase_dom"/>
</dbReference>
<evidence type="ECO:0000259" key="3">
    <source>
        <dbReference type="Pfam" id="PF13581"/>
    </source>
</evidence>
<sequence length="163" mass="17693">MADLPPQLLSESTEPSHRYRLRAPNIPETAKVARDMVAGLLKATDHPALVETARLLVSEVVANVHLHTKVPLLSLEATVRGPHLHVSVRDDDPDRFPWPPEPRSPEAEADAEHGRGLLLVQACADAWGTVWHGGVRPTGKSVWFSLSDAPAPKTGAALRTGHR</sequence>
<dbReference type="Gene3D" id="3.30.565.10">
    <property type="entry name" value="Histidine kinase-like ATPase, C-terminal domain"/>
    <property type="match status" value="1"/>
</dbReference>
<dbReference type="PANTHER" id="PTHR35526">
    <property type="entry name" value="ANTI-SIGMA-F FACTOR RSBW-RELATED"/>
    <property type="match status" value="1"/>
</dbReference>
<evidence type="ECO:0000256" key="1">
    <source>
        <dbReference type="ARBA" id="ARBA00022527"/>
    </source>
</evidence>
<reference evidence="4 5" key="1">
    <citation type="submission" date="2013-05" db="EMBL/GenBank/DDBJ databases">
        <title>Genome sequence of Streptomyces sparsogenes DSM 40356.</title>
        <authorList>
            <person name="Coyne S."/>
            <person name="Seebeck F.P."/>
        </authorList>
    </citation>
    <scope>NUCLEOTIDE SEQUENCE [LARGE SCALE GENOMIC DNA]</scope>
    <source>
        <strain evidence="4 5">DSM 40356</strain>
    </source>
</reference>
<dbReference type="EMBL" id="ASQP01000493">
    <property type="protein sequence ID" value="OMI34066.1"/>
    <property type="molecule type" value="Genomic_DNA"/>
</dbReference>
<keyword evidence="1" id="KW-0808">Transferase</keyword>
<accession>A0A1R1S6Y8</accession>
<gene>
    <name evidence="4" type="ORF">SPAR_38305</name>
</gene>
<keyword evidence="1" id="KW-0418">Kinase</keyword>
<dbReference type="RefSeq" id="WP_065959578.1">
    <property type="nucleotide sequence ID" value="NZ_ASQP01000493.1"/>
</dbReference>
<evidence type="ECO:0000313" key="4">
    <source>
        <dbReference type="EMBL" id="OMI34066.1"/>
    </source>
</evidence>
<dbReference type="PANTHER" id="PTHR35526:SF3">
    <property type="entry name" value="ANTI-SIGMA-F FACTOR RSBW"/>
    <property type="match status" value="1"/>
</dbReference>
<name>A0A1R1S6Y8_9ACTN</name>
<comment type="caution">
    <text evidence="4">The sequence shown here is derived from an EMBL/GenBank/DDBJ whole genome shotgun (WGS) entry which is preliminary data.</text>
</comment>
<dbReference type="GeneID" id="96742417"/>